<comment type="caution">
    <text evidence="2">The sequence shown here is derived from an EMBL/GenBank/DDBJ whole genome shotgun (WGS) entry which is preliminary data.</text>
</comment>
<dbReference type="EMBL" id="JBBCAQ010000036">
    <property type="protein sequence ID" value="KAK7575876.1"/>
    <property type="molecule type" value="Genomic_DNA"/>
</dbReference>
<reference evidence="2 3" key="1">
    <citation type="submission" date="2024-03" db="EMBL/GenBank/DDBJ databases">
        <title>Adaptation during the transition from Ophiocordyceps entomopathogen to insect associate is accompanied by gene loss and intensified selection.</title>
        <authorList>
            <person name="Ward C.M."/>
            <person name="Onetto C.A."/>
            <person name="Borneman A.R."/>
        </authorList>
    </citation>
    <scope>NUCLEOTIDE SEQUENCE [LARGE SCALE GENOMIC DNA]</scope>
    <source>
        <strain evidence="2">AWRI1</strain>
        <tissue evidence="2">Single Adult Female</tissue>
    </source>
</reference>
<feature type="region of interest" description="Disordered" evidence="1">
    <location>
        <begin position="67"/>
        <end position="86"/>
    </location>
</feature>
<evidence type="ECO:0000256" key="1">
    <source>
        <dbReference type="SAM" id="MobiDB-lite"/>
    </source>
</evidence>
<evidence type="ECO:0000313" key="3">
    <source>
        <dbReference type="Proteomes" id="UP001367676"/>
    </source>
</evidence>
<evidence type="ECO:0000313" key="2">
    <source>
        <dbReference type="EMBL" id="KAK7575876.1"/>
    </source>
</evidence>
<dbReference type="Proteomes" id="UP001367676">
    <property type="component" value="Unassembled WGS sequence"/>
</dbReference>
<accession>A0AAN9T8D8</accession>
<protein>
    <submittedName>
        <fullName evidence="2">Uncharacterized protein</fullName>
    </submittedName>
</protein>
<proteinExistence type="predicted"/>
<gene>
    <name evidence="2" type="ORF">V9T40_012162</name>
</gene>
<name>A0AAN9T8D8_9HEMI</name>
<organism evidence="2 3">
    <name type="scientific">Parthenolecanium corni</name>
    <dbReference type="NCBI Taxonomy" id="536013"/>
    <lineage>
        <taxon>Eukaryota</taxon>
        <taxon>Metazoa</taxon>
        <taxon>Ecdysozoa</taxon>
        <taxon>Arthropoda</taxon>
        <taxon>Hexapoda</taxon>
        <taxon>Insecta</taxon>
        <taxon>Pterygota</taxon>
        <taxon>Neoptera</taxon>
        <taxon>Paraneoptera</taxon>
        <taxon>Hemiptera</taxon>
        <taxon>Sternorrhyncha</taxon>
        <taxon>Coccoidea</taxon>
        <taxon>Coccidae</taxon>
        <taxon>Parthenolecanium</taxon>
    </lineage>
</organism>
<sequence length="106" mass="11820">MTNFQSTDVWMVSFDGKSRTERIPSVSARLDPQHTPETTLAMDYLRNKNSSTPGSCSNQIQHFGGITNKIPKVNPRQQPTGPITGSDKIVALEGRRPLCLQPQHHH</sequence>
<keyword evidence="3" id="KW-1185">Reference proteome</keyword>
<dbReference type="AlphaFoldDB" id="A0AAN9T8D8"/>